<name>A0A194QI53_PAPXU</name>
<protein>
    <submittedName>
        <fullName evidence="2">Uncharacterized protein</fullName>
    </submittedName>
</protein>
<feature type="region of interest" description="Disordered" evidence="1">
    <location>
        <begin position="1"/>
        <end position="57"/>
    </location>
</feature>
<organism evidence="2 3">
    <name type="scientific">Papilio xuthus</name>
    <name type="common">Asian swallowtail butterfly</name>
    <dbReference type="NCBI Taxonomy" id="66420"/>
    <lineage>
        <taxon>Eukaryota</taxon>
        <taxon>Metazoa</taxon>
        <taxon>Ecdysozoa</taxon>
        <taxon>Arthropoda</taxon>
        <taxon>Hexapoda</taxon>
        <taxon>Insecta</taxon>
        <taxon>Pterygota</taxon>
        <taxon>Neoptera</taxon>
        <taxon>Endopterygota</taxon>
        <taxon>Lepidoptera</taxon>
        <taxon>Glossata</taxon>
        <taxon>Ditrysia</taxon>
        <taxon>Papilionoidea</taxon>
        <taxon>Papilionidae</taxon>
        <taxon>Papilioninae</taxon>
        <taxon>Papilio</taxon>
    </lineage>
</organism>
<evidence type="ECO:0000256" key="1">
    <source>
        <dbReference type="SAM" id="MobiDB-lite"/>
    </source>
</evidence>
<dbReference type="AlphaFoldDB" id="A0A194QI53"/>
<reference evidence="2 3" key="1">
    <citation type="journal article" date="2015" name="Nat. Commun.">
        <title>Outbred genome sequencing and CRISPR/Cas9 gene editing in butterflies.</title>
        <authorList>
            <person name="Li X."/>
            <person name="Fan D."/>
            <person name="Zhang W."/>
            <person name="Liu G."/>
            <person name="Zhang L."/>
            <person name="Zhao L."/>
            <person name="Fang X."/>
            <person name="Chen L."/>
            <person name="Dong Y."/>
            <person name="Chen Y."/>
            <person name="Ding Y."/>
            <person name="Zhao R."/>
            <person name="Feng M."/>
            <person name="Zhu Y."/>
            <person name="Feng Y."/>
            <person name="Jiang X."/>
            <person name="Zhu D."/>
            <person name="Xiang H."/>
            <person name="Feng X."/>
            <person name="Li S."/>
            <person name="Wang J."/>
            <person name="Zhang G."/>
            <person name="Kronforst M.R."/>
            <person name="Wang W."/>
        </authorList>
    </citation>
    <scope>NUCLEOTIDE SEQUENCE [LARGE SCALE GENOMIC DNA]</scope>
    <source>
        <strain evidence="2">Ya'a_city_454_Px</strain>
        <tissue evidence="2">Whole body</tissue>
    </source>
</reference>
<gene>
    <name evidence="2" type="ORF">RR46_06289</name>
</gene>
<sequence length="147" mass="15928">MFESSNFKKRHLKIGTPTPPAVRQQRPISDVALPPATTASNSARRLRPVTPDNVCGGRRQEVQDKTKAASGPNKCQPIYKSVVAYGVKLITENNSSNCSHRLTLDIISSKMKLSTVNYIKVELSSAPGTARAAPPALLIAQNFDQLS</sequence>
<evidence type="ECO:0000313" key="3">
    <source>
        <dbReference type="Proteomes" id="UP000053268"/>
    </source>
</evidence>
<proteinExistence type="predicted"/>
<accession>A0A194QI53</accession>
<evidence type="ECO:0000313" key="2">
    <source>
        <dbReference type="EMBL" id="KPJ03131.1"/>
    </source>
</evidence>
<keyword evidence="3" id="KW-1185">Reference proteome</keyword>
<dbReference type="Proteomes" id="UP000053268">
    <property type="component" value="Unassembled WGS sequence"/>
</dbReference>
<dbReference type="EMBL" id="KQ459193">
    <property type="protein sequence ID" value="KPJ03131.1"/>
    <property type="molecule type" value="Genomic_DNA"/>
</dbReference>